<dbReference type="InterPro" id="IPR016181">
    <property type="entry name" value="Acyl_CoA_acyltransferase"/>
</dbReference>
<reference evidence="8 9" key="1">
    <citation type="journal article" date="2015" name="Genome Biol. Evol.">
        <title>Phylogenomic analyses indicate that early fungi evolved digesting cell walls of algal ancestors of land plants.</title>
        <authorList>
            <person name="Chang Y."/>
            <person name="Wang S."/>
            <person name="Sekimoto S."/>
            <person name="Aerts A.L."/>
            <person name="Choi C."/>
            <person name="Clum A."/>
            <person name="LaButti K.M."/>
            <person name="Lindquist E.A."/>
            <person name="Yee Ngan C."/>
            <person name="Ohm R.A."/>
            <person name="Salamov A.A."/>
            <person name="Grigoriev I.V."/>
            <person name="Spatafora J.W."/>
            <person name="Berbee M.L."/>
        </authorList>
    </citation>
    <scope>NUCLEOTIDE SEQUENCE [LARGE SCALE GENOMIC DNA]</scope>
    <source>
        <strain evidence="8 9">NRRL 1564</strain>
    </source>
</reference>
<dbReference type="Pfam" id="PF04376">
    <property type="entry name" value="ATE_N"/>
    <property type="match status" value="1"/>
</dbReference>
<dbReference type="PANTHER" id="PTHR21367:SF1">
    <property type="entry name" value="ARGINYL-TRNA--PROTEIN TRANSFERASE 1"/>
    <property type="match status" value="1"/>
</dbReference>
<feature type="region of interest" description="Disordered" evidence="5">
    <location>
        <begin position="66"/>
        <end position="86"/>
    </location>
</feature>
<gene>
    <name evidence="8" type="ORF">COEREDRAFT_6896</name>
</gene>
<sequence>MLSCPASGCNVCLRAPPSRVIPYYSSGILQVGDQAARAPVHPTASMSSSLSQNSEPLHDGCISANSGNSSSTELDGSSSISDTSRLNENFGENEKFNRSRVQILGMQRRSKCGYCGTRSGSQFFAACTQMLTCADYQTLIDRGWRRSGSLLYLTDHSDSCCAYYTIRTHALLVELRASEKKVLRKWRRSLLLRDCAKRSDNTSVPLEVQVQTAADRLQVCLEPANFSEEKYLVFEKYQRTVHEDLDSTRSGFRRFLCNSPLLFEKPEADAHGIDASLSNSLLPHGLGSYHQCYYIDGRLAAVGVIDILPRCVSSVYLFYDPDFSDLSLGTYSAMREIALVRELHHRVSPQIEYYYMGYFVPSCPKMTYKARWRPADLLDLITFAWVPIDRCLERIHQHPAFSTFDPCVDARSLVRDNGQDVLKLTPVLDPGLLNEEERVSAMGLEFDIRVEGGGMLRMPAASLAHALVGIEQEVFRTCASMSLSLARRMDLSF</sequence>
<evidence type="ECO:0000259" key="6">
    <source>
        <dbReference type="Pfam" id="PF04376"/>
    </source>
</evidence>
<dbReference type="SUPFAM" id="SSF55729">
    <property type="entry name" value="Acyl-CoA N-acyltransferases (Nat)"/>
    <property type="match status" value="1"/>
</dbReference>
<feature type="domain" description="N-end aminoacyl transferase N-terminal" evidence="6">
    <location>
        <begin position="110"/>
        <end position="181"/>
    </location>
</feature>
<dbReference type="EC" id="2.3.2.8" evidence="2"/>
<evidence type="ECO:0000313" key="8">
    <source>
        <dbReference type="EMBL" id="PIA18161.1"/>
    </source>
</evidence>
<keyword evidence="4" id="KW-0012">Acyltransferase</keyword>
<proteinExistence type="inferred from homology"/>
<dbReference type="InterPro" id="IPR007471">
    <property type="entry name" value="N-end_Aminoacyl_Trfase_N"/>
</dbReference>
<evidence type="ECO:0000256" key="3">
    <source>
        <dbReference type="ARBA" id="ARBA00022679"/>
    </source>
</evidence>
<evidence type="ECO:0000256" key="2">
    <source>
        <dbReference type="ARBA" id="ARBA00012025"/>
    </source>
</evidence>
<evidence type="ECO:0000313" key="9">
    <source>
        <dbReference type="Proteomes" id="UP000242474"/>
    </source>
</evidence>
<dbReference type="Pfam" id="PF04377">
    <property type="entry name" value="ATE_C"/>
    <property type="match status" value="1"/>
</dbReference>
<comment type="similarity">
    <text evidence="1">Belongs to the R-transferase family.</text>
</comment>
<dbReference type="STRING" id="763665.A0A2G5BGP0"/>
<dbReference type="AlphaFoldDB" id="A0A2G5BGP0"/>
<dbReference type="PANTHER" id="PTHR21367">
    <property type="entry name" value="ARGININE-TRNA-PROTEIN TRANSFERASE 1"/>
    <property type="match status" value="1"/>
</dbReference>
<dbReference type="GO" id="GO:0004057">
    <property type="term" value="F:arginyl-tRNA--protein transferase activity"/>
    <property type="evidence" value="ECO:0007669"/>
    <property type="project" value="UniProtKB-EC"/>
</dbReference>
<dbReference type="InterPro" id="IPR030700">
    <property type="entry name" value="N-end_Aminoacyl_Trfase"/>
</dbReference>
<dbReference type="EMBL" id="KZ303491">
    <property type="protein sequence ID" value="PIA18161.1"/>
    <property type="molecule type" value="Genomic_DNA"/>
</dbReference>
<organism evidence="8 9">
    <name type="scientific">Coemansia reversa (strain ATCC 12441 / NRRL 1564)</name>
    <dbReference type="NCBI Taxonomy" id="763665"/>
    <lineage>
        <taxon>Eukaryota</taxon>
        <taxon>Fungi</taxon>
        <taxon>Fungi incertae sedis</taxon>
        <taxon>Zoopagomycota</taxon>
        <taxon>Kickxellomycotina</taxon>
        <taxon>Kickxellomycetes</taxon>
        <taxon>Kickxellales</taxon>
        <taxon>Kickxellaceae</taxon>
        <taxon>Coemansia</taxon>
    </lineage>
</organism>
<evidence type="ECO:0000256" key="1">
    <source>
        <dbReference type="ARBA" id="ARBA00009991"/>
    </source>
</evidence>
<keyword evidence="3" id="KW-0808">Transferase</keyword>
<evidence type="ECO:0000256" key="5">
    <source>
        <dbReference type="SAM" id="MobiDB-lite"/>
    </source>
</evidence>
<protein>
    <recommendedName>
        <fullName evidence="2">arginyltransferase</fullName>
        <ecNumber evidence="2">2.3.2.8</ecNumber>
    </recommendedName>
</protein>
<accession>A0A2G5BGP0</accession>
<feature type="domain" description="N-end rule aminoacyl transferase C-terminal" evidence="7">
    <location>
        <begin position="229"/>
        <end position="379"/>
    </location>
</feature>
<dbReference type="InterPro" id="IPR007472">
    <property type="entry name" value="N-end_Aminoacyl_Trfase_C"/>
</dbReference>
<evidence type="ECO:0000256" key="4">
    <source>
        <dbReference type="ARBA" id="ARBA00023315"/>
    </source>
</evidence>
<dbReference type="OrthoDB" id="74183at2759"/>
<keyword evidence="9" id="KW-1185">Reference proteome</keyword>
<name>A0A2G5BGP0_COERN</name>
<dbReference type="Proteomes" id="UP000242474">
    <property type="component" value="Unassembled WGS sequence"/>
</dbReference>
<evidence type="ECO:0000259" key="7">
    <source>
        <dbReference type="Pfam" id="PF04377"/>
    </source>
</evidence>
<dbReference type="GO" id="GO:0005737">
    <property type="term" value="C:cytoplasm"/>
    <property type="evidence" value="ECO:0007669"/>
    <property type="project" value="TreeGrafter"/>
</dbReference>